<comment type="similarity">
    <text evidence="1">Belongs to the Ole e I family.</text>
</comment>
<feature type="signal peptide" evidence="3">
    <location>
        <begin position="1"/>
        <end position="29"/>
    </location>
</feature>
<dbReference type="AlphaFoldDB" id="A0AA86TDI3"/>
<accession>A0AA86TDI3</accession>
<evidence type="ECO:0000313" key="4">
    <source>
        <dbReference type="EMBL" id="CAJ1971789.1"/>
    </source>
</evidence>
<dbReference type="InterPro" id="IPR006041">
    <property type="entry name" value="Pollen_Ole_e1_allergen"/>
</dbReference>
<protein>
    <submittedName>
        <fullName evidence="4">Uncharacterized protein</fullName>
    </submittedName>
</protein>
<evidence type="ECO:0000313" key="5">
    <source>
        <dbReference type="Proteomes" id="UP001189624"/>
    </source>
</evidence>
<dbReference type="EMBL" id="OY731405">
    <property type="protein sequence ID" value="CAJ1971789.1"/>
    <property type="molecule type" value="Genomic_DNA"/>
</dbReference>
<sequence>MDSPATEKKMNVGLSFLMFTCVLPMMVSAIRPHLTPFYVKGRVYCDPCRAGSETSLTTYIVGVEVTLQCKDKMNGNIVYSKKDKSDSSGTYTIFVDANQANQNCDVGLVTSPLPDCKEPSPGRDHSRVILNRFNGIATSDRFVNNLGFMKQKVASACAKILRPYPDYDDELVPLDSFF</sequence>
<keyword evidence="2" id="KW-1015">Disulfide bond</keyword>
<proteinExistence type="inferred from homology"/>
<organism evidence="4 5">
    <name type="scientific">Sphenostylis stenocarpa</name>
    <dbReference type="NCBI Taxonomy" id="92480"/>
    <lineage>
        <taxon>Eukaryota</taxon>
        <taxon>Viridiplantae</taxon>
        <taxon>Streptophyta</taxon>
        <taxon>Embryophyta</taxon>
        <taxon>Tracheophyta</taxon>
        <taxon>Spermatophyta</taxon>
        <taxon>Magnoliopsida</taxon>
        <taxon>eudicotyledons</taxon>
        <taxon>Gunneridae</taxon>
        <taxon>Pentapetalae</taxon>
        <taxon>rosids</taxon>
        <taxon>fabids</taxon>
        <taxon>Fabales</taxon>
        <taxon>Fabaceae</taxon>
        <taxon>Papilionoideae</taxon>
        <taxon>50 kb inversion clade</taxon>
        <taxon>NPAAA clade</taxon>
        <taxon>indigoferoid/millettioid clade</taxon>
        <taxon>Phaseoleae</taxon>
        <taxon>Sphenostylis</taxon>
    </lineage>
</organism>
<evidence type="ECO:0000256" key="3">
    <source>
        <dbReference type="SAM" id="SignalP"/>
    </source>
</evidence>
<gene>
    <name evidence="4" type="ORF">AYBTSS11_LOCUS23794</name>
</gene>
<dbReference type="Proteomes" id="UP001189624">
    <property type="component" value="Chromosome 8"/>
</dbReference>
<dbReference type="PANTHER" id="PTHR31614:SF5">
    <property type="entry name" value="ALLERGEN-LIKE PROTEIN BRSN20"/>
    <property type="match status" value="1"/>
</dbReference>
<dbReference type="Pfam" id="PF01190">
    <property type="entry name" value="Pollen_Ole_e_1"/>
    <property type="match status" value="1"/>
</dbReference>
<keyword evidence="3" id="KW-0732">Signal</keyword>
<keyword evidence="5" id="KW-1185">Reference proteome</keyword>
<reference evidence="4" key="1">
    <citation type="submission" date="2023-10" db="EMBL/GenBank/DDBJ databases">
        <authorList>
            <person name="Domelevo Entfellner J.-B."/>
        </authorList>
    </citation>
    <scope>NUCLEOTIDE SEQUENCE</scope>
</reference>
<feature type="chain" id="PRO_5041657157" evidence="3">
    <location>
        <begin position="30"/>
        <end position="178"/>
    </location>
</feature>
<dbReference type="PANTHER" id="PTHR31614">
    <property type="entry name" value="PROTEIN DOWNSTREAM OF FLC-RELATED"/>
    <property type="match status" value="1"/>
</dbReference>
<evidence type="ECO:0000256" key="2">
    <source>
        <dbReference type="ARBA" id="ARBA00023157"/>
    </source>
</evidence>
<evidence type="ECO:0000256" key="1">
    <source>
        <dbReference type="ARBA" id="ARBA00010049"/>
    </source>
</evidence>
<dbReference type="Gramene" id="rna-AYBTSS11_LOCUS23794">
    <property type="protein sequence ID" value="CAJ1971789.1"/>
    <property type="gene ID" value="gene-AYBTSS11_LOCUS23794"/>
</dbReference>
<name>A0AA86TDI3_9FABA</name>